<reference evidence="7 8" key="1">
    <citation type="journal article" date="2012" name="J. Am. Chem. Soc.">
        <title>Bacterial biosynthesis and maturation of the didemnin anti-cancer agents.</title>
        <authorList>
            <person name="Xu Y."/>
            <person name="Kersten R.D."/>
            <person name="Nam S.J."/>
            <person name="Lu L."/>
            <person name="Al-Suwailem A.M."/>
            <person name="Zheng H."/>
            <person name="Fenical W."/>
            <person name="Dorrestein P.C."/>
            <person name="Moore B.S."/>
            <person name="Qian P.Y."/>
        </authorList>
    </citation>
    <scope>NUCLEOTIDE SEQUENCE [LARGE SCALE GENOMIC DNA]</scope>
    <source>
        <strain evidence="7 8">KA081020-065</strain>
    </source>
</reference>
<dbReference type="PANTHER" id="PTHR47506:SF1">
    <property type="entry name" value="HTH-TYPE TRANSCRIPTIONAL REGULATOR YJDC"/>
    <property type="match status" value="1"/>
</dbReference>
<dbReference type="GO" id="GO:0003677">
    <property type="term" value="F:DNA binding"/>
    <property type="evidence" value="ECO:0007669"/>
    <property type="project" value="UniProtKB-UniRule"/>
</dbReference>
<dbReference type="RefSeq" id="WP_014753337.1">
    <property type="nucleotide sequence ID" value="NC_017966.1"/>
</dbReference>
<dbReference type="Gene3D" id="1.10.357.10">
    <property type="entry name" value="Tetracycline Repressor, domain 2"/>
    <property type="match status" value="1"/>
</dbReference>
<keyword evidence="2 4" id="KW-0238">DNA-binding</keyword>
<dbReference type="EMBL" id="CP003238">
    <property type="protein sequence ID" value="AFK56585.1"/>
    <property type="molecule type" value="Genomic_DNA"/>
</dbReference>
<dbReference type="HOGENOM" id="CLU_069356_28_0_5"/>
<organism evidence="7 8">
    <name type="scientific">Tistrella mobilis (strain KA081020-065)</name>
    <dbReference type="NCBI Taxonomy" id="1110502"/>
    <lineage>
        <taxon>Bacteria</taxon>
        <taxon>Pseudomonadati</taxon>
        <taxon>Pseudomonadota</taxon>
        <taxon>Alphaproteobacteria</taxon>
        <taxon>Geminicoccales</taxon>
        <taxon>Geminicoccaceae</taxon>
        <taxon>Tistrella</taxon>
    </lineage>
</organism>
<evidence type="ECO:0000313" key="7">
    <source>
        <dbReference type="EMBL" id="AFK56585.1"/>
    </source>
</evidence>
<feature type="DNA-binding region" description="H-T-H motif" evidence="4">
    <location>
        <begin position="55"/>
        <end position="74"/>
    </location>
</feature>
<geneLocation type="plasmid" evidence="7 8">
    <name>pTM2</name>
</geneLocation>
<dbReference type="SUPFAM" id="SSF46689">
    <property type="entry name" value="Homeodomain-like"/>
    <property type="match status" value="1"/>
</dbReference>
<keyword evidence="3" id="KW-0804">Transcription</keyword>
<dbReference type="AlphaFoldDB" id="I3TUZ7"/>
<dbReference type="Pfam" id="PF00440">
    <property type="entry name" value="TetR_N"/>
    <property type="match status" value="1"/>
</dbReference>
<dbReference type="InterPro" id="IPR009057">
    <property type="entry name" value="Homeodomain-like_sf"/>
</dbReference>
<evidence type="ECO:0000313" key="8">
    <source>
        <dbReference type="Proteomes" id="UP000005258"/>
    </source>
</evidence>
<protein>
    <submittedName>
        <fullName evidence="7">TetR family transcriptional regulator</fullName>
    </submittedName>
</protein>
<gene>
    <name evidence="7" type="primary">ycfQ</name>
    <name evidence="7" type="ordered locus">TMO_b0577</name>
</gene>
<dbReference type="PROSITE" id="PS01081">
    <property type="entry name" value="HTH_TETR_1"/>
    <property type="match status" value="1"/>
</dbReference>
<proteinExistence type="predicted"/>
<dbReference type="SUPFAM" id="SSF48498">
    <property type="entry name" value="Tetracyclin repressor-like, C-terminal domain"/>
    <property type="match status" value="1"/>
</dbReference>
<feature type="domain" description="HTH tetR-type" evidence="6">
    <location>
        <begin position="32"/>
        <end position="92"/>
    </location>
</feature>
<dbReference type="PROSITE" id="PS50977">
    <property type="entry name" value="HTH_TETR_2"/>
    <property type="match status" value="1"/>
</dbReference>
<dbReference type="InterPro" id="IPR023772">
    <property type="entry name" value="DNA-bd_HTH_TetR-type_CS"/>
</dbReference>
<keyword evidence="7" id="KW-0614">Plasmid</keyword>
<dbReference type="Proteomes" id="UP000005258">
    <property type="component" value="Plasmid pTM2"/>
</dbReference>
<dbReference type="InterPro" id="IPR036271">
    <property type="entry name" value="Tet_transcr_reg_TetR-rel_C_sf"/>
</dbReference>
<evidence type="ECO:0000256" key="2">
    <source>
        <dbReference type="ARBA" id="ARBA00023125"/>
    </source>
</evidence>
<feature type="compositionally biased region" description="Low complexity" evidence="5">
    <location>
        <begin position="7"/>
        <end position="25"/>
    </location>
</feature>
<keyword evidence="8" id="KW-1185">Reference proteome</keyword>
<evidence type="ECO:0000259" key="6">
    <source>
        <dbReference type="PROSITE" id="PS50977"/>
    </source>
</evidence>
<dbReference type="Gene3D" id="1.10.10.60">
    <property type="entry name" value="Homeodomain-like"/>
    <property type="match status" value="1"/>
</dbReference>
<dbReference type="KEGG" id="tmo:TMO_b0577"/>
<keyword evidence="1" id="KW-0805">Transcription regulation</keyword>
<evidence type="ECO:0000256" key="5">
    <source>
        <dbReference type="SAM" id="MobiDB-lite"/>
    </source>
</evidence>
<accession>I3TUZ7</accession>
<dbReference type="InterPro" id="IPR001647">
    <property type="entry name" value="HTH_TetR"/>
</dbReference>
<evidence type="ECO:0000256" key="3">
    <source>
        <dbReference type="ARBA" id="ARBA00023163"/>
    </source>
</evidence>
<dbReference type="PANTHER" id="PTHR47506">
    <property type="entry name" value="TRANSCRIPTIONAL REGULATORY PROTEIN"/>
    <property type="match status" value="1"/>
</dbReference>
<evidence type="ECO:0000256" key="1">
    <source>
        <dbReference type="ARBA" id="ARBA00023015"/>
    </source>
</evidence>
<sequence>MQKSDRPASPAAATTAAPAPASGPRSRGRPRAFDRKAALAEATRLFWMKGYDATSISDLTAAMGIGSTSLYAAFGSKEALYAEAVDHYRETYEHLVWGGFLAAATARDAVQALLTDSAAALTGCRADIPHGCMVALSAIGSEAHTALVELLQNARAATLQRLEARFATAVTMGDIPPATDIHALARFIQTVQTGMSILARDGAGRAELEAVADVAMAGWDQWVGR</sequence>
<dbReference type="PATRIC" id="fig|1110502.3.peg.4838"/>
<feature type="region of interest" description="Disordered" evidence="5">
    <location>
        <begin position="1"/>
        <end position="32"/>
    </location>
</feature>
<evidence type="ECO:0000256" key="4">
    <source>
        <dbReference type="PROSITE-ProRule" id="PRU00335"/>
    </source>
</evidence>
<name>I3TUZ7_TISMK</name>